<accession>A0A8H5G7X5</accession>
<sequence length="330" mass="36761">MSSSAASNMSSTASAPHGPSPPILDYVQRSPGAGKADDDVEKRRFNIRVESVHYELVKSKDNEYPDRKQCAVLLKTTFSLMDKDKLASAKVPFLISASAGTVTTTSGEDGVSIVQIYRHYPDHHEFYAAETITGNQQTNVEPSIKVGSGSGPGIEVGGVGTHWQHSFSNVKRISLRSEMQGQDFVRWIYDNPEGVYYPREVKLLLIVQRGHKEDDSESASFPFQLILQPALSVDLYDHIPRKMWNAFRRYVGKDRNHRGWKFELKGPFKPALARDAELEADRFEDTQAGTSSEQTKSGTFIPTRYGLHAAAKSWREENGISLGMVSISFS</sequence>
<keyword evidence="3" id="KW-1185">Reference proteome</keyword>
<name>A0A8H5G7X5_9AGAR</name>
<organism evidence="2 3">
    <name type="scientific">Tetrapyrgos nigripes</name>
    <dbReference type="NCBI Taxonomy" id="182062"/>
    <lineage>
        <taxon>Eukaryota</taxon>
        <taxon>Fungi</taxon>
        <taxon>Dikarya</taxon>
        <taxon>Basidiomycota</taxon>
        <taxon>Agaricomycotina</taxon>
        <taxon>Agaricomycetes</taxon>
        <taxon>Agaricomycetidae</taxon>
        <taxon>Agaricales</taxon>
        <taxon>Marasmiineae</taxon>
        <taxon>Marasmiaceae</taxon>
        <taxon>Tetrapyrgos</taxon>
    </lineage>
</organism>
<comment type="caution">
    <text evidence="2">The sequence shown here is derived from an EMBL/GenBank/DDBJ whole genome shotgun (WGS) entry which is preliminary data.</text>
</comment>
<gene>
    <name evidence="2" type="ORF">D9758_007549</name>
</gene>
<evidence type="ECO:0000313" key="2">
    <source>
        <dbReference type="EMBL" id="KAF5360027.1"/>
    </source>
</evidence>
<dbReference type="Proteomes" id="UP000559256">
    <property type="component" value="Unassembled WGS sequence"/>
</dbReference>
<evidence type="ECO:0000313" key="3">
    <source>
        <dbReference type="Proteomes" id="UP000559256"/>
    </source>
</evidence>
<dbReference type="EMBL" id="JAACJM010000045">
    <property type="protein sequence ID" value="KAF5360027.1"/>
    <property type="molecule type" value="Genomic_DNA"/>
</dbReference>
<feature type="compositionally biased region" description="Low complexity" evidence="1">
    <location>
        <begin position="1"/>
        <end position="15"/>
    </location>
</feature>
<protein>
    <submittedName>
        <fullName evidence="2">Uncharacterized protein</fullName>
    </submittedName>
</protein>
<dbReference type="OrthoDB" id="3060222at2759"/>
<evidence type="ECO:0000256" key="1">
    <source>
        <dbReference type="SAM" id="MobiDB-lite"/>
    </source>
</evidence>
<proteinExistence type="predicted"/>
<reference evidence="2 3" key="1">
    <citation type="journal article" date="2020" name="ISME J.">
        <title>Uncovering the hidden diversity of litter-decomposition mechanisms in mushroom-forming fungi.</title>
        <authorList>
            <person name="Floudas D."/>
            <person name="Bentzer J."/>
            <person name="Ahren D."/>
            <person name="Johansson T."/>
            <person name="Persson P."/>
            <person name="Tunlid A."/>
        </authorList>
    </citation>
    <scope>NUCLEOTIDE SEQUENCE [LARGE SCALE GENOMIC DNA]</scope>
    <source>
        <strain evidence="2 3">CBS 291.85</strain>
    </source>
</reference>
<feature type="region of interest" description="Disordered" evidence="1">
    <location>
        <begin position="1"/>
        <end position="39"/>
    </location>
</feature>
<dbReference type="AlphaFoldDB" id="A0A8H5G7X5"/>